<dbReference type="InterPro" id="IPR000757">
    <property type="entry name" value="Beta-glucanase-like"/>
</dbReference>
<dbReference type="Gene3D" id="2.60.120.200">
    <property type="match status" value="1"/>
</dbReference>
<dbReference type="CDD" id="cd00413">
    <property type="entry name" value="Glyco_hydrolase_16"/>
    <property type="match status" value="1"/>
</dbReference>
<dbReference type="GO" id="GO:0004553">
    <property type="term" value="F:hydrolase activity, hydrolyzing O-glycosyl compounds"/>
    <property type="evidence" value="ECO:0007669"/>
    <property type="project" value="InterPro"/>
</dbReference>
<proteinExistence type="predicted"/>
<reference evidence="2 3" key="1">
    <citation type="submission" date="2015-01" db="EMBL/GenBank/DDBJ databases">
        <title>The Genome Sequence of Exophiala xenobiotica CBS118157.</title>
        <authorList>
            <consortium name="The Broad Institute Genomics Platform"/>
            <person name="Cuomo C."/>
            <person name="de Hoog S."/>
            <person name="Gorbushina A."/>
            <person name="Stielow B."/>
            <person name="Teixiera M."/>
            <person name="Abouelleil A."/>
            <person name="Chapman S.B."/>
            <person name="Priest M."/>
            <person name="Young S.K."/>
            <person name="Wortman J."/>
            <person name="Nusbaum C."/>
            <person name="Birren B."/>
        </authorList>
    </citation>
    <scope>NUCLEOTIDE SEQUENCE [LARGE SCALE GENOMIC DNA]</scope>
    <source>
        <strain evidence="2 3">CBS 118157</strain>
    </source>
</reference>
<dbReference type="SUPFAM" id="SSF49899">
    <property type="entry name" value="Concanavalin A-like lectins/glucanases"/>
    <property type="match status" value="1"/>
</dbReference>
<dbReference type="InterPro" id="IPR013320">
    <property type="entry name" value="ConA-like_dom_sf"/>
</dbReference>
<dbReference type="GeneID" id="25322902"/>
<dbReference type="Pfam" id="PF00722">
    <property type="entry name" value="Glyco_hydro_16"/>
    <property type="match status" value="1"/>
</dbReference>
<dbReference type="Proteomes" id="UP000054342">
    <property type="component" value="Unassembled WGS sequence"/>
</dbReference>
<sequence>MRGFDRILPTALLATALYWTESQATRHLHSHSRRADSTECGLYLVSGQSTSPFQHYRFWDFRSLSNYTTQEPPQITAGEDHGDEDVTSAYFSSSPFRDAWQIKQGIKNPDSRVPMVYSARNVYLSPDESTGGGDTHLTFRTTRLEEFQSIAEMRSTDDVLHCSIRIRLKVLADENNEVHQGAVVGYFTYESDTQESDIEILTRRPDTDVQLTNQPASSTALAARKNVTLPNGKTWTEWTDYRLDWFSDRTVWYIDGNQSFQSNNSVPYQPSAVILNLWSNGGTFSGTMRVGAEVRIAVQWIEMVYNTSNSQSNGSIATLCNVDGVATKGQPEEAGAVRIAASMALAIVTCTLAIHLSPI</sequence>
<dbReference type="STRING" id="348802.A0A0D2DER4"/>
<evidence type="ECO:0000313" key="3">
    <source>
        <dbReference type="Proteomes" id="UP000054342"/>
    </source>
</evidence>
<dbReference type="PANTHER" id="PTHR38121">
    <property type="entry name" value="GH16 DOMAIN-CONTAINING PROTEIN"/>
    <property type="match status" value="1"/>
</dbReference>
<keyword evidence="3" id="KW-1185">Reference proteome</keyword>
<dbReference type="RefSeq" id="XP_013321391.1">
    <property type="nucleotide sequence ID" value="XM_013465937.1"/>
</dbReference>
<dbReference type="PANTHER" id="PTHR38121:SF4">
    <property type="entry name" value="GH16 DOMAIN-CONTAINING PROTEIN-RELATED"/>
    <property type="match status" value="1"/>
</dbReference>
<name>A0A0D2DER4_9EURO</name>
<organism evidence="2 3">
    <name type="scientific">Exophiala xenobiotica</name>
    <dbReference type="NCBI Taxonomy" id="348802"/>
    <lineage>
        <taxon>Eukaryota</taxon>
        <taxon>Fungi</taxon>
        <taxon>Dikarya</taxon>
        <taxon>Ascomycota</taxon>
        <taxon>Pezizomycotina</taxon>
        <taxon>Eurotiomycetes</taxon>
        <taxon>Chaetothyriomycetidae</taxon>
        <taxon>Chaetothyriales</taxon>
        <taxon>Herpotrichiellaceae</taxon>
        <taxon>Exophiala</taxon>
    </lineage>
</organism>
<evidence type="ECO:0000313" key="2">
    <source>
        <dbReference type="EMBL" id="KIW60807.1"/>
    </source>
</evidence>
<dbReference type="PROSITE" id="PS51762">
    <property type="entry name" value="GH16_2"/>
    <property type="match status" value="1"/>
</dbReference>
<protein>
    <recommendedName>
        <fullName evidence="1">GH16 domain-containing protein</fullName>
    </recommendedName>
</protein>
<dbReference type="AlphaFoldDB" id="A0A0D2DER4"/>
<dbReference type="GO" id="GO:0005975">
    <property type="term" value="P:carbohydrate metabolic process"/>
    <property type="evidence" value="ECO:0007669"/>
    <property type="project" value="InterPro"/>
</dbReference>
<evidence type="ECO:0000259" key="1">
    <source>
        <dbReference type="PROSITE" id="PS51762"/>
    </source>
</evidence>
<dbReference type="EMBL" id="KN847317">
    <property type="protein sequence ID" value="KIW60807.1"/>
    <property type="molecule type" value="Genomic_DNA"/>
</dbReference>
<dbReference type="HOGENOM" id="CLU_039765_0_1_1"/>
<gene>
    <name evidence="2" type="ORF">PV05_00994</name>
</gene>
<dbReference type="OrthoDB" id="4388755at2759"/>
<feature type="domain" description="GH16" evidence="1">
    <location>
        <begin position="65"/>
        <end position="309"/>
    </location>
</feature>
<accession>A0A0D2DER4</accession>